<feature type="region of interest" description="Disordered" evidence="1">
    <location>
        <begin position="63"/>
        <end position="110"/>
    </location>
</feature>
<feature type="region of interest" description="Disordered" evidence="1">
    <location>
        <begin position="1"/>
        <end position="39"/>
    </location>
</feature>
<evidence type="ECO:0000313" key="2">
    <source>
        <dbReference type="EMBL" id="JAE00782.1"/>
    </source>
</evidence>
<dbReference type="EMBL" id="GBRH01197114">
    <property type="protein sequence ID" value="JAE00782.1"/>
    <property type="molecule type" value="Transcribed_RNA"/>
</dbReference>
<reference evidence="2" key="1">
    <citation type="submission" date="2014-09" db="EMBL/GenBank/DDBJ databases">
        <authorList>
            <person name="Magalhaes I.L.F."/>
            <person name="Oliveira U."/>
            <person name="Santos F.R."/>
            <person name="Vidigal T.H.D.A."/>
            <person name="Brescovit A.D."/>
            <person name="Santos A.J."/>
        </authorList>
    </citation>
    <scope>NUCLEOTIDE SEQUENCE</scope>
    <source>
        <tissue evidence="2">Shoot tissue taken approximately 20 cm above the soil surface</tissue>
    </source>
</reference>
<proteinExistence type="predicted"/>
<name>A0A0A9EL03_ARUDO</name>
<reference evidence="2" key="2">
    <citation type="journal article" date="2015" name="Data Brief">
        <title>Shoot transcriptome of the giant reed, Arundo donax.</title>
        <authorList>
            <person name="Barrero R.A."/>
            <person name="Guerrero F.D."/>
            <person name="Moolhuijzen P."/>
            <person name="Goolsby J.A."/>
            <person name="Tidwell J."/>
            <person name="Bellgard S.E."/>
            <person name="Bellgard M.I."/>
        </authorList>
    </citation>
    <scope>NUCLEOTIDE SEQUENCE</scope>
    <source>
        <tissue evidence="2">Shoot tissue taken approximately 20 cm above the soil surface</tissue>
    </source>
</reference>
<accession>A0A0A9EL03</accession>
<sequence length="110" mass="11921">MPSRVSTATGMHERKSPLATTRCASSRISRVGAARAQRRRGRRLQLGLLQGLPVLVPHCYLADQHPAPDPRPRLPSRASATGAAPCRPAQSGRGGTRRKEATTRSMSRLM</sequence>
<organism evidence="2">
    <name type="scientific">Arundo donax</name>
    <name type="common">Giant reed</name>
    <name type="synonym">Donax arundinaceus</name>
    <dbReference type="NCBI Taxonomy" id="35708"/>
    <lineage>
        <taxon>Eukaryota</taxon>
        <taxon>Viridiplantae</taxon>
        <taxon>Streptophyta</taxon>
        <taxon>Embryophyta</taxon>
        <taxon>Tracheophyta</taxon>
        <taxon>Spermatophyta</taxon>
        <taxon>Magnoliopsida</taxon>
        <taxon>Liliopsida</taxon>
        <taxon>Poales</taxon>
        <taxon>Poaceae</taxon>
        <taxon>PACMAD clade</taxon>
        <taxon>Arundinoideae</taxon>
        <taxon>Arundineae</taxon>
        <taxon>Arundo</taxon>
    </lineage>
</organism>
<feature type="compositionally biased region" description="Polar residues" evidence="1">
    <location>
        <begin position="18"/>
        <end position="28"/>
    </location>
</feature>
<evidence type="ECO:0000256" key="1">
    <source>
        <dbReference type="SAM" id="MobiDB-lite"/>
    </source>
</evidence>
<dbReference type="AlphaFoldDB" id="A0A0A9EL03"/>
<protein>
    <submittedName>
        <fullName evidence="2">Uncharacterized protein</fullName>
    </submittedName>
</protein>